<feature type="compositionally biased region" description="Polar residues" evidence="2">
    <location>
        <begin position="1"/>
        <end position="26"/>
    </location>
</feature>
<feature type="region of interest" description="Disordered" evidence="2">
    <location>
        <begin position="306"/>
        <end position="366"/>
    </location>
</feature>
<dbReference type="PROSITE" id="PS50158">
    <property type="entry name" value="ZF_CCHC"/>
    <property type="match status" value="1"/>
</dbReference>
<keyword evidence="1" id="KW-0479">Metal-binding</keyword>
<feature type="region of interest" description="Disordered" evidence="2">
    <location>
        <begin position="1"/>
        <end position="28"/>
    </location>
</feature>
<evidence type="ECO:0000313" key="4">
    <source>
        <dbReference type="EMBL" id="KAJ8049064.1"/>
    </source>
</evidence>
<dbReference type="InterPro" id="IPR036875">
    <property type="entry name" value="Znf_CCHC_sf"/>
</dbReference>
<reference evidence="4" key="1">
    <citation type="submission" date="2021-10" db="EMBL/GenBank/DDBJ databases">
        <title>Tropical sea cucumber genome reveals ecological adaptation and Cuvierian tubules defense mechanism.</title>
        <authorList>
            <person name="Chen T."/>
        </authorList>
    </citation>
    <scope>NUCLEOTIDE SEQUENCE</scope>
    <source>
        <strain evidence="4">Nanhai2018</strain>
        <tissue evidence="4">Muscle</tissue>
    </source>
</reference>
<evidence type="ECO:0000256" key="1">
    <source>
        <dbReference type="PROSITE-ProRule" id="PRU00047"/>
    </source>
</evidence>
<proteinExistence type="predicted"/>
<organism evidence="4 5">
    <name type="scientific">Holothuria leucospilota</name>
    <name type="common">Black long sea cucumber</name>
    <name type="synonym">Mertensiothuria leucospilota</name>
    <dbReference type="NCBI Taxonomy" id="206669"/>
    <lineage>
        <taxon>Eukaryota</taxon>
        <taxon>Metazoa</taxon>
        <taxon>Echinodermata</taxon>
        <taxon>Eleutherozoa</taxon>
        <taxon>Echinozoa</taxon>
        <taxon>Holothuroidea</taxon>
        <taxon>Aspidochirotacea</taxon>
        <taxon>Aspidochirotida</taxon>
        <taxon>Holothuriidae</taxon>
        <taxon>Holothuria</taxon>
    </lineage>
</organism>
<keyword evidence="1" id="KW-0863">Zinc-finger</keyword>
<dbReference type="GO" id="GO:0003676">
    <property type="term" value="F:nucleic acid binding"/>
    <property type="evidence" value="ECO:0007669"/>
    <property type="project" value="InterPro"/>
</dbReference>
<feature type="compositionally biased region" description="Polar residues" evidence="2">
    <location>
        <begin position="319"/>
        <end position="331"/>
    </location>
</feature>
<dbReference type="SUPFAM" id="SSF57756">
    <property type="entry name" value="Retrovirus zinc finger-like domains"/>
    <property type="match status" value="1"/>
</dbReference>
<feature type="domain" description="CCHC-type" evidence="3">
    <location>
        <begin position="289"/>
        <end position="303"/>
    </location>
</feature>
<keyword evidence="1" id="KW-0862">Zinc</keyword>
<dbReference type="GO" id="GO:0008270">
    <property type="term" value="F:zinc ion binding"/>
    <property type="evidence" value="ECO:0007669"/>
    <property type="project" value="UniProtKB-KW"/>
</dbReference>
<keyword evidence="5" id="KW-1185">Reference proteome</keyword>
<dbReference type="InterPro" id="IPR001878">
    <property type="entry name" value="Znf_CCHC"/>
</dbReference>
<evidence type="ECO:0000313" key="5">
    <source>
        <dbReference type="Proteomes" id="UP001152320"/>
    </source>
</evidence>
<evidence type="ECO:0000256" key="2">
    <source>
        <dbReference type="SAM" id="MobiDB-lite"/>
    </source>
</evidence>
<feature type="compositionally biased region" description="Polar residues" evidence="2">
    <location>
        <begin position="356"/>
        <end position="366"/>
    </location>
</feature>
<sequence length="366" mass="42233">MDASTQSDRSASQSQTEDTPSQTSRSTHLRVTDFLPSKFDGKVNTDIAQAHLLGFQDYLEIHGLENPRDQPQLDYVIQLFKRTLADTARLWIHSQTFTSLDDLKQNFLKRFGTNNSYYAQRRAFDKFTYQTGDSAHVHLSKLEKAAMTLDYSRDQIRDKFIDTLPPACRSAVLMTVSPETTLPDLVDKAQCYFDLNDGNVVKQQSHDQALVTQQSDDEGKIQSLCSRLEELETNVKGRKSESQTTSNRGRSTHRSVRPREPRNRSFTQRPHRQDLSFPPPQQALLPNVKCFLCGNLGHYQRSCNLNRPNDRLQPDLDSYVTTPQSTNYQPDRNSRSSYEQSQHYSQHRYRGRRSFRTPTSRDQAFR</sequence>
<protein>
    <recommendedName>
        <fullName evidence="3">CCHC-type domain-containing protein</fullName>
    </recommendedName>
</protein>
<evidence type="ECO:0000259" key="3">
    <source>
        <dbReference type="PROSITE" id="PS50158"/>
    </source>
</evidence>
<dbReference type="AlphaFoldDB" id="A0A9Q1HJC3"/>
<accession>A0A9Q1HJC3</accession>
<feature type="compositionally biased region" description="Basic and acidic residues" evidence="2">
    <location>
        <begin position="232"/>
        <end position="241"/>
    </location>
</feature>
<gene>
    <name evidence="4" type="ORF">HOLleu_01626</name>
</gene>
<comment type="caution">
    <text evidence="4">The sequence shown here is derived from an EMBL/GenBank/DDBJ whole genome shotgun (WGS) entry which is preliminary data.</text>
</comment>
<name>A0A9Q1HJC3_HOLLE</name>
<dbReference type="EMBL" id="JAIZAY010000001">
    <property type="protein sequence ID" value="KAJ8049064.1"/>
    <property type="molecule type" value="Genomic_DNA"/>
</dbReference>
<feature type="region of interest" description="Disordered" evidence="2">
    <location>
        <begin position="232"/>
        <end position="281"/>
    </location>
</feature>
<feature type="compositionally biased region" description="Low complexity" evidence="2">
    <location>
        <begin position="335"/>
        <end position="344"/>
    </location>
</feature>
<feature type="compositionally biased region" description="Basic residues" evidence="2">
    <location>
        <begin position="345"/>
        <end position="355"/>
    </location>
</feature>
<dbReference type="Proteomes" id="UP001152320">
    <property type="component" value="Chromosome 1"/>
</dbReference>